<reference evidence="6 7" key="1">
    <citation type="submission" date="2016-02" db="EMBL/GenBank/DDBJ databases">
        <authorList>
            <consortium name="Pathogen Informatics"/>
        </authorList>
    </citation>
    <scope>NUCLEOTIDE SEQUENCE [LARGE SCALE GENOMIC DNA]</scope>
    <source>
        <strain evidence="2 8">LSS31</strain>
        <strain evidence="3 9">LSS48</strain>
        <strain evidence="4 6">LSS69</strain>
        <strain evidence="5 7">SS975</strain>
    </source>
</reference>
<evidence type="ECO:0000313" key="8">
    <source>
        <dbReference type="Proteomes" id="UP000072530"/>
    </source>
</evidence>
<dbReference type="AlphaFoldDB" id="A0A0Z8DLT3"/>
<proteinExistence type="predicted"/>
<evidence type="ECO:0000313" key="4">
    <source>
        <dbReference type="EMBL" id="CYV27297.1"/>
    </source>
</evidence>
<evidence type="ECO:0000256" key="1">
    <source>
        <dbReference type="SAM" id="Phobius"/>
    </source>
</evidence>
<sequence>MFHKVKSDFYRVWKERSLIFPVSLVILLGVLFAYLMRETDGQGGITIILSSVAGFIPLFFSSACNLVWGEEFTNRTINHAIIKSSSRFSVYFYKLFETLSLCFAYTLLLFFTVIVCRIFLNGQVDVGEAFDLLIKQLPFHLCFSLLCLFIFQYVDKIYQAYLIYTMIVLMFDNLVSYVTTSLLANDVFSHFFLFNQVKLITNQTEFFTPSSLIALIFSVVYLLSSYLLFSSREFK</sequence>
<evidence type="ECO:0000313" key="3">
    <source>
        <dbReference type="EMBL" id="CYV09533.1"/>
    </source>
</evidence>
<feature type="transmembrane region" description="Helical" evidence="1">
    <location>
        <begin position="90"/>
        <end position="120"/>
    </location>
</feature>
<protein>
    <submittedName>
        <fullName evidence="5">ABC transporter permease</fullName>
    </submittedName>
</protein>
<organism evidence="5 7">
    <name type="scientific">Streptococcus suis</name>
    <dbReference type="NCBI Taxonomy" id="1307"/>
    <lineage>
        <taxon>Bacteria</taxon>
        <taxon>Bacillati</taxon>
        <taxon>Bacillota</taxon>
        <taxon>Bacilli</taxon>
        <taxon>Lactobacillales</taxon>
        <taxon>Streptococcaceae</taxon>
        <taxon>Streptococcus</taxon>
    </lineage>
</organism>
<feature type="transmembrane region" description="Helical" evidence="1">
    <location>
        <begin position="18"/>
        <end position="35"/>
    </location>
</feature>
<dbReference type="EMBL" id="FIGG01000002">
    <property type="protein sequence ID" value="CYU44069.1"/>
    <property type="molecule type" value="Genomic_DNA"/>
</dbReference>
<dbReference type="EMBL" id="FIGO01000015">
    <property type="protein sequence ID" value="CYV09533.1"/>
    <property type="molecule type" value="Genomic_DNA"/>
</dbReference>
<evidence type="ECO:0000313" key="5">
    <source>
        <dbReference type="EMBL" id="CYX48194.1"/>
    </source>
</evidence>
<gene>
    <name evidence="2" type="ORF">ERS132393_00569</name>
    <name evidence="3" type="ORF">ERS132410_01928</name>
    <name evidence="4" type="ORF">ERS132431_00338</name>
    <name evidence="5" type="ORF">ERS132521_01166</name>
</gene>
<dbReference type="Proteomes" id="UP000073485">
    <property type="component" value="Unassembled WGS sequence"/>
</dbReference>
<feature type="transmembrane region" description="Helical" evidence="1">
    <location>
        <begin position="47"/>
        <end position="69"/>
    </location>
</feature>
<evidence type="ECO:0000313" key="7">
    <source>
        <dbReference type="Proteomes" id="UP000072353"/>
    </source>
</evidence>
<evidence type="ECO:0000313" key="2">
    <source>
        <dbReference type="EMBL" id="CYU44069.1"/>
    </source>
</evidence>
<keyword evidence="1" id="KW-0812">Transmembrane</keyword>
<dbReference type="EMBL" id="FIHS01000003">
    <property type="protein sequence ID" value="CYV27297.1"/>
    <property type="molecule type" value="Genomic_DNA"/>
</dbReference>
<name>A0A0Z8DLT3_STRSU</name>
<keyword evidence="1" id="KW-0472">Membrane</keyword>
<feature type="transmembrane region" description="Helical" evidence="1">
    <location>
        <begin position="206"/>
        <end position="229"/>
    </location>
</feature>
<keyword evidence="1" id="KW-1133">Transmembrane helix</keyword>
<feature type="transmembrane region" description="Helical" evidence="1">
    <location>
        <begin position="161"/>
        <end position="184"/>
    </location>
</feature>
<dbReference type="OrthoDB" id="2218354at2"/>
<dbReference type="Proteomes" id="UP000071533">
    <property type="component" value="Unassembled WGS sequence"/>
</dbReference>
<feature type="transmembrane region" description="Helical" evidence="1">
    <location>
        <begin position="132"/>
        <end position="154"/>
    </location>
</feature>
<evidence type="ECO:0000313" key="9">
    <source>
        <dbReference type="Proteomes" id="UP000073485"/>
    </source>
</evidence>
<dbReference type="Proteomes" id="UP000072353">
    <property type="component" value="Unassembled WGS sequence"/>
</dbReference>
<dbReference type="EMBL" id="FILL01000009">
    <property type="protein sequence ID" value="CYX48194.1"/>
    <property type="molecule type" value="Genomic_DNA"/>
</dbReference>
<evidence type="ECO:0000313" key="6">
    <source>
        <dbReference type="Proteomes" id="UP000071533"/>
    </source>
</evidence>
<dbReference type="Proteomes" id="UP000072530">
    <property type="component" value="Unassembled WGS sequence"/>
</dbReference>
<accession>A0A0Z8DLT3</accession>
<dbReference type="RefSeq" id="WP_052500127.1">
    <property type="nucleotide sequence ID" value="NZ_CEDJ01000007.1"/>
</dbReference>